<keyword evidence="1" id="KW-1133">Transmembrane helix</keyword>
<dbReference type="RefSeq" id="WP_135074243.1">
    <property type="nucleotide sequence ID" value="NZ_SPSB01000003.1"/>
</dbReference>
<name>A0A4Y9QS47_9BACT</name>
<dbReference type="OrthoDB" id="1494666at2"/>
<evidence type="ECO:0000256" key="1">
    <source>
        <dbReference type="SAM" id="Phobius"/>
    </source>
</evidence>
<keyword evidence="3" id="KW-1185">Reference proteome</keyword>
<evidence type="ECO:0000313" key="3">
    <source>
        <dbReference type="Proteomes" id="UP000297647"/>
    </source>
</evidence>
<comment type="caution">
    <text evidence="2">The sequence shown here is derived from an EMBL/GenBank/DDBJ whole genome shotgun (WGS) entry which is preliminary data.</text>
</comment>
<sequence>MKRIILMAAVILMVAATLYLWFSNSGFANGEGLYLGIIVLVLVFAVFLLVRRIKSWKAGEPQEDELTKKVMVRTAALSYYISLYLWVFLLYMQDRVTFDKDRLIGIGIVGMAIIFALSWVFNHFRGVSND</sequence>
<evidence type="ECO:0000313" key="2">
    <source>
        <dbReference type="EMBL" id="TFV94678.1"/>
    </source>
</evidence>
<proteinExistence type="predicted"/>
<dbReference type="AlphaFoldDB" id="A0A4Y9QS47"/>
<keyword evidence="1" id="KW-0812">Transmembrane</keyword>
<gene>
    <name evidence="2" type="ORF">E4S40_11765</name>
</gene>
<organism evidence="2 3">
    <name type="scientific">Algoriphagus kandeliae</name>
    <dbReference type="NCBI Taxonomy" id="2562278"/>
    <lineage>
        <taxon>Bacteria</taxon>
        <taxon>Pseudomonadati</taxon>
        <taxon>Bacteroidota</taxon>
        <taxon>Cytophagia</taxon>
        <taxon>Cytophagales</taxon>
        <taxon>Cyclobacteriaceae</taxon>
        <taxon>Algoriphagus</taxon>
    </lineage>
</organism>
<keyword evidence="1" id="KW-0472">Membrane</keyword>
<dbReference type="EMBL" id="SPSB01000003">
    <property type="protein sequence ID" value="TFV94678.1"/>
    <property type="molecule type" value="Genomic_DNA"/>
</dbReference>
<dbReference type="Proteomes" id="UP000297647">
    <property type="component" value="Unassembled WGS sequence"/>
</dbReference>
<accession>A0A4Y9QS47</accession>
<protein>
    <recommendedName>
        <fullName evidence="4">DUF2178 domain-containing protein</fullName>
    </recommendedName>
</protein>
<evidence type="ECO:0008006" key="4">
    <source>
        <dbReference type="Google" id="ProtNLM"/>
    </source>
</evidence>
<feature type="transmembrane region" description="Helical" evidence="1">
    <location>
        <begin position="32"/>
        <end position="50"/>
    </location>
</feature>
<reference evidence="2 3" key="1">
    <citation type="submission" date="2019-03" db="EMBL/GenBank/DDBJ databases">
        <title>Algoriphagus sp. nov, a new strain isolated from root system soil of mangrove plant Kandelia.</title>
        <authorList>
            <person name="Yin Q."/>
            <person name="Wang K."/>
            <person name="Song Z."/>
        </authorList>
    </citation>
    <scope>NUCLEOTIDE SEQUENCE [LARGE SCALE GENOMIC DNA]</scope>
    <source>
        <strain evidence="2 3">XY-J91</strain>
    </source>
</reference>
<feature type="transmembrane region" description="Helical" evidence="1">
    <location>
        <begin position="103"/>
        <end position="121"/>
    </location>
</feature>
<feature type="transmembrane region" description="Helical" evidence="1">
    <location>
        <begin position="70"/>
        <end position="91"/>
    </location>
</feature>